<dbReference type="Proteomes" id="UP000185003">
    <property type="component" value="Unassembled WGS sequence"/>
</dbReference>
<keyword evidence="2" id="KW-1185">Reference proteome</keyword>
<name>A0A1N6GKR7_9BACT</name>
<dbReference type="AlphaFoldDB" id="A0A1N6GKR7"/>
<proteinExistence type="predicted"/>
<accession>A0A1N6GKR7</accession>
<protein>
    <recommendedName>
        <fullName evidence="3">Beta-ketoacyl synthase, N-terminal domain</fullName>
    </recommendedName>
</protein>
<evidence type="ECO:0000313" key="2">
    <source>
        <dbReference type="Proteomes" id="UP000185003"/>
    </source>
</evidence>
<dbReference type="Gene3D" id="3.40.47.10">
    <property type="match status" value="1"/>
</dbReference>
<reference evidence="1 2" key="1">
    <citation type="submission" date="2016-11" db="EMBL/GenBank/DDBJ databases">
        <authorList>
            <person name="Jaros S."/>
            <person name="Januszkiewicz K."/>
            <person name="Wedrychowicz H."/>
        </authorList>
    </citation>
    <scope>NUCLEOTIDE SEQUENCE [LARGE SCALE GENOMIC DNA]</scope>
    <source>
        <strain evidence="1 2">DSM 24787</strain>
    </source>
</reference>
<dbReference type="RefSeq" id="WP_074239848.1">
    <property type="nucleotide sequence ID" value="NZ_FSRA01000001.1"/>
</dbReference>
<dbReference type="InterPro" id="IPR016039">
    <property type="entry name" value="Thiolase-like"/>
</dbReference>
<dbReference type="OrthoDB" id="1071350at2"/>
<evidence type="ECO:0000313" key="1">
    <source>
        <dbReference type="EMBL" id="SIO08087.1"/>
    </source>
</evidence>
<dbReference type="EMBL" id="FSRA01000001">
    <property type="protein sequence ID" value="SIO08087.1"/>
    <property type="molecule type" value="Genomic_DNA"/>
</dbReference>
<sequence>MSNANAYITSSCIIRNNTVVKNGAVILEETGTALPEFLRSLYDRFSGQYPKFHKMDLLSKLGWVATEVLLQNMPMDQYMPEDTGVILANTSSSLDTDERYYETVQEIASPALFVYTLPNIVIGEISIRHKLKGENAFFITEEFDIEFITGYVQQLLDTGAMNACICGWVEQYHTAYDAALYLIEKNSRGMATPFTAESIRKLYL</sequence>
<dbReference type="STRING" id="536979.SAMN04488055_2830"/>
<gene>
    <name evidence="1" type="ORF">SAMN04488055_2830</name>
</gene>
<dbReference type="SUPFAM" id="SSF53901">
    <property type="entry name" value="Thiolase-like"/>
    <property type="match status" value="1"/>
</dbReference>
<dbReference type="GO" id="GO:0016746">
    <property type="term" value="F:acyltransferase activity"/>
    <property type="evidence" value="ECO:0007669"/>
    <property type="project" value="InterPro"/>
</dbReference>
<organism evidence="1 2">
    <name type="scientific">Chitinophaga niabensis</name>
    <dbReference type="NCBI Taxonomy" id="536979"/>
    <lineage>
        <taxon>Bacteria</taxon>
        <taxon>Pseudomonadati</taxon>
        <taxon>Bacteroidota</taxon>
        <taxon>Chitinophagia</taxon>
        <taxon>Chitinophagales</taxon>
        <taxon>Chitinophagaceae</taxon>
        <taxon>Chitinophaga</taxon>
    </lineage>
</organism>
<evidence type="ECO:0008006" key="3">
    <source>
        <dbReference type="Google" id="ProtNLM"/>
    </source>
</evidence>